<keyword evidence="4" id="KW-0551">Lipid droplet</keyword>
<dbReference type="RefSeq" id="XP_004071486.1">
    <property type="nucleotide sequence ID" value="XM_004071438.4"/>
</dbReference>
<comment type="similarity">
    <text evidence="3">Belongs to the LDAF1 family.</text>
</comment>
<evidence type="ECO:0000256" key="5">
    <source>
        <dbReference type="ARBA" id="ARBA00022692"/>
    </source>
</evidence>
<reference evidence="10 11" key="1">
    <citation type="journal article" date="2007" name="Nature">
        <title>The medaka draft genome and insights into vertebrate genome evolution.</title>
        <authorList>
            <person name="Kasahara M."/>
            <person name="Naruse K."/>
            <person name="Sasaki S."/>
            <person name="Nakatani Y."/>
            <person name="Qu W."/>
            <person name="Ahsan B."/>
            <person name="Yamada T."/>
            <person name="Nagayasu Y."/>
            <person name="Doi K."/>
            <person name="Kasai Y."/>
            <person name="Jindo T."/>
            <person name="Kobayashi D."/>
            <person name="Shimada A."/>
            <person name="Toyoda A."/>
            <person name="Kuroki Y."/>
            <person name="Fujiyama A."/>
            <person name="Sasaki T."/>
            <person name="Shimizu A."/>
            <person name="Asakawa S."/>
            <person name="Shimizu N."/>
            <person name="Hashimoto S."/>
            <person name="Yang J."/>
            <person name="Lee Y."/>
            <person name="Matsushima K."/>
            <person name="Sugano S."/>
            <person name="Sakaizumi M."/>
            <person name="Narita T."/>
            <person name="Ohishi K."/>
            <person name="Haga S."/>
            <person name="Ohta F."/>
            <person name="Nomoto H."/>
            <person name="Nogata K."/>
            <person name="Morishita T."/>
            <person name="Endo T."/>
            <person name="Shin-I T."/>
            <person name="Takeda H."/>
            <person name="Morishita S."/>
            <person name="Kohara Y."/>
        </authorList>
    </citation>
    <scope>NUCLEOTIDE SEQUENCE [LARGE SCALE GENOMIC DNA]</scope>
    <source>
        <strain evidence="10 11">Hd-rR</strain>
    </source>
</reference>
<gene>
    <name evidence="10" type="primary">tmem159</name>
</gene>
<dbReference type="GO" id="GO:0005811">
    <property type="term" value="C:lipid droplet"/>
    <property type="evidence" value="ECO:0007669"/>
    <property type="project" value="UniProtKB-SubCell"/>
</dbReference>
<dbReference type="GeneID" id="101156821"/>
<keyword evidence="6" id="KW-0256">Endoplasmic reticulum</keyword>
<dbReference type="Ensembl" id="ENSORLT00000032064.1">
    <property type="protein sequence ID" value="ENSORLP00000034825.1"/>
    <property type="gene ID" value="ENSORLG00000027120.1"/>
</dbReference>
<evidence type="ECO:0000256" key="2">
    <source>
        <dbReference type="ARBA" id="ARBA00004502"/>
    </source>
</evidence>
<evidence type="ECO:0000256" key="9">
    <source>
        <dbReference type="SAM" id="Phobius"/>
    </source>
</evidence>
<dbReference type="Ensembl" id="ENSORLT00000038468.1">
    <property type="protein sequence ID" value="ENSORLP00000029727.1"/>
    <property type="gene ID" value="ENSORLG00000027120.1"/>
</dbReference>
<keyword evidence="5 9" id="KW-0812">Transmembrane</keyword>
<evidence type="ECO:0000256" key="3">
    <source>
        <dbReference type="ARBA" id="ARBA00007618"/>
    </source>
</evidence>
<name>A0A3B3HSV4_ORYLA</name>
<evidence type="ECO:0000256" key="6">
    <source>
        <dbReference type="ARBA" id="ARBA00022824"/>
    </source>
</evidence>
<evidence type="ECO:0000256" key="8">
    <source>
        <dbReference type="ARBA" id="ARBA00023136"/>
    </source>
</evidence>
<dbReference type="Proteomes" id="UP000001038">
    <property type="component" value="Chromosome 8"/>
</dbReference>
<evidence type="ECO:0000313" key="11">
    <source>
        <dbReference type="Proteomes" id="UP000001038"/>
    </source>
</evidence>
<evidence type="ECO:0000256" key="1">
    <source>
        <dbReference type="ARBA" id="ARBA00004477"/>
    </source>
</evidence>
<dbReference type="PANTHER" id="PTHR14275">
    <property type="entry name" value="PROMETHIN"/>
    <property type="match status" value="1"/>
</dbReference>
<evidence type="ECO:0000256" key="7">
    <source>
        <dbReference type="ARBA" id="ARBA00022989"/>
    </source>
</evidence>
<proteinExistence type="inferred from homology"/>
<sequence>MQQSSSSSSSRLMQQLWERWTSSVKNLQEDPWVARLMTTRIGQYVSSHPFLALTLLMFSIMAALPVGIFLTFALVTAIVSATGFVFVEVILLIVGGLTLLSILVGIALFSLLVSVVVNAFISSIPSQLKNYFTHWAKNGVNQAQKTENETSGLKEL</sequence>
<dbReference type="KEGG" id="ola:101156821"/>
<accession>A0A3B3HSV4</accession>
<dbReference type="GO" id="GO:0005789">
    <property type="term" value="C:endoplasmic reticulum membrane"/>
    <property type="evidence" value="ECO:0007669"/>
    <property type="project" value="UniProtKB-SubCell"/>
</dbReference>
<keyword evidence="7 9" id="KW-1133">Transmembrane helix</keyword>
<keyword evidence="8 9" id="KW-0472">Membrane</keyword>
<comment type="subcellular location">
    <subcellularLocation>
        <location evidence="1">Endoplasmic reticulum membrane</location>
        <topology evidence="1">Multi-pass membrane protein</topology>
    </subcellularLocation>
    <subcellularLocation>
        <location evidence="2">Lipid droplet</location>
    </subcellularLocation>
</comment>
<organism evidence="10 11">
    <name type="scientific">Oryzias latipes</name>
    <name type="common">Japanese rice fish</name>
    <name type="synonym">Japanese killifish</name>
    <dbReference type="NCBI Taxonomy" id="8090"/>
    <lineage>
        <taxon>Eukaryota</taxon>
        <taxon>Metazoa</taxon>
        <taxon>Chordata</taxon>
        <taxon>Craniata</taxon>
        <taxon>Vertebrata</taxon>
        <taxon>Euteleostomi</taxon>
        <taxon>Actinopterygii</taxon>
        <taxon>Neopterygii</taxon>
        <taxon>Teleostei</taxon>
        <taxon>Neoteleostei</taxon>
        <taxon>Acanthomorphata</taxon>
        <taxon>Ovalentaria</taxon>
        <taxon>Atherinomorphae</taxon>
        <taxon>Beloniformes</taxon>
        <taxon>Adrianichthyidae</taxon>
        <taxon>Oryziinae</taxon>
        <taxon>Oryzias</taxon>
    </lineage>
</organism>
<dbReference type="STRING" id="8090.ENSORLP00000034825"/>
<evidence type="ECO:0000313" key="10">
    <source>
        <dbReference type="Ensembl" id="ENSORLP00000034825.1"/>
    </source>
</evidence>
<reference evidence="10" key="2">
    <citation type="submission" date="2025-05" db="UniProtKB">
        <authorList>
            <consortium name="Ensembl"/>
        </authorList>
    </citation>
    <scope>IDENTIFICATION</scope>
    <source>
        <strain evidence="10">Hd-rR</strain>
    </source>
</reference>
<dbReference type="InterPro" id="IPR029709">
    <property type="entry name" value="LDAF1"/>
</dbReference>
<dbReference type="GeneTree" id="ENSGT00940000175471"/>
<evidence type="ECO:0000256" key="4">
    <source>
        <dbReference type="ARBA" id="ARBA00022677"/>
    </source>
</evidence>
<dbReference type="Bgee" id="ENSORLG00000027120">
    <property type="expression patterns" value="Expressed in animal zygote and 9 other cell types or tissues"/>
</dbReference>
<dbReference type="OrthoDB" id="9943433at2759"/>
<evidence type="ECO:0008006" key="12">
    <source>
        <dbReference type="Google" id="ProtNLM"/>
    </source>
</evidence>
<feature type="transmembrane region" description="Helical" evidence="9">
    <location>
        <begin position="90"/>
        <end position="121"/>
    </location>
</feature>
<dbReference type="AlphaFoldDB" id="A0A3B3HSV4"/>
<dbReference type="CTD" id="427005"/>
<dbReference type="Pfam" id="PF16015">
    <property type="entry name" value="Promethin"/>
    <property type="match status" value="1"/>
</dbReference>
<keyword evidence="11" id="KW-1185">Reference proteome</keyword>
<dbReference type="PANTHER" id="PTHR14275:SF0">
    <property type="entry name" value="LIPID DROPLET ASSEMBLY FACTOR 1"/>
    <property type="match status" value="1"/>
</dbReference>
<protein>
    <recommendedName>
        <fullName evidence="12">Promethin</fullName>
    </recommendedName>
</protein>
<feature type="transmembrane region" description="Helical" evidence="9">
    <location>
        <begin position="50"/>
        <end position="78"/>
    </location>
</feature>